<organism evidence="1 2">
    <name type="scientific">Dichotomicrobium thermohalophilum</name>
    <dbReference type="NCBI Taxonomy" id="933063"/>
    <lineage>
        <taxon>Bacteria</taxon>
        <taxon>Pseudomonadati</taxon>
        <taxon>Pseudomonadota</taxon>
        <taxon>Alphaproteobacteria</taxon>
        <taxon>Hyphomicrobiales</taxon>
        <taxon>Hyphomicrobiaceae</taxon>
        <taxon>Dichotomicrobium</taxon>
    </lineage>
</organism>
<dbReference type="Proteomes" id="UP000266273">
    <property type="component" value="Unassembled WGS sequence"/>
</dbReference>
<dbReference type="Gene3D" id="3.40.50.12370">
    <property type="match status" value="1"/>
</dbReference>
<protein>
    <recommendedName>
        <fullName evidence="3">Universal stress protein family protein</fullName>
    </recommendedName>
</protein>
<name>A0A397Q3S2_9HYPH</name>
<reference evidence="1 2" key="1">
    <citation type="submission" date="2018-08" db="EMBL/GenBank/DDBJ databases">
        <title>Genomic Encyclopedia of Archaeal and Bacterial Type Strains, Phase II (KMG-II): from individual species to whole genera.</title>
        <authorList>
            <person name="Goeker M."/>
        </authorList>
    </citation>
    <scope>NUCLEOTIDE SEQUENCE [LARGE SCALE GENOMIC DNA]</scope>
    <source>
        <strain evidence="1 2">DSM 5002</strain>
    </source>
</reference>
<evidence type="ECO:0008006" key="3">
    <source>
        <dbReference type="Google" id="ProtNLM"/>
    </source>
</evidence>
<comment type="caution">
    <text evidence="1">The sequence shown here is derived from an EMBL/GenBank/DDBJ whole genome shotgun (WGS) entry which is preliminary data.</text>
</comment>
<sequence length="289" mass="30531">MTVTIHTHHFRRLILGLSPGSRRDSAETAADLARLLDVELFGLFLEDAGLRELGNISVAREFRPLGGGWRPIRAEQMARDLDEAAREAERAFFAAAHRMARRHQFEVRRGPIADAIASLSETNDIVMISEPGSAAERATAQFSALVEAAFRSSAAVLLVPTEIARRTGPVVAIAAKPDDPCIQTAAGIAAMAGEPLVVLQAYDGATGGQVDVLAGAGLTVRAVQVGAAGISDPVVCVEALALIGERLMVMSHTHAARTFAPAMLAARRVPVLVLEPERGESEPAPVVSV</sequence>
<proteinExistence type="predicted"/>
<dbReference type="OrthoDB" id="8547832at2"/>
<accession>A0A397Q3S2</accession>
<dbReference type="RefSeq" id="WP_119060843.1">
    <property type="nucleotide sequence ID" value="NZ_QXDF01000001.1"/>
</dbReference>
<gene>
    <name evidence="1" type="ORF">BXY53_1097</name>
</gene>
<evidence type="ECO:0000313" key="1">
    <source>
        <dbReference type="EMBL" id="RIA56006.1"/>
    </source>
</evidence>
<evidence type="ECO:0000313" key="2">
    <source>
        <dbReference type="Proteomes" id="UP000266273"/>
    </source>
</evidence>
<dbReference type="AlphaFoldDB" id="A0A397Q3S2"/>
<dbReference type="EMBL" id="QXDF01000001">
    <property type="protein sequence ID" value="RIA56006.1"/>
    <property type="molecule type" value="Genomic_DNA"/>
</dbReference>
<keyword evidence="2" id="KW-1185">Reference proteome</keyword>